<dbReference type="SMART" id="SM00448">
    <property type="entry name" value="REC"/>
    <property type="match status" value="1"/>
</dbReference>
<dbReference type="Proteomes" id="UP000192505">
    <property type="component" value="Unassembled WGS sequence"/>
</dbReference>
<dbReference type="CDD" id="cd00077">
    <property type="entry name" value="HDc"/>
    <property type="match status" value="1"/>
</dbReference>
<gene>
    <name evidence="4" type="ORF">BWK72_16670</name>
</gene>
<dbReference type="CDD" id="cd19920">
    <property type="entry name" value="REC_PA4781-like"/>
    <property type="match status" value="1"/>
</dbReference>
<sequence length="373" mass="41482">MNATPVVLVVDDQPENLAILGELLQTQYRVKVANSGERALRAAASQPSPDLILLDVTMPDMDGYQVLAQLQANPLTRDIPVMFVTARDSVNDEEKGLQLGASDYITKPIKPMVVLARVKTQIENKRARDWLRDQNAYLEAEVLHRMHDNEMVQTASLHALAILAETRDADTGLHIHRTQAYVGELARALRELPPYQKELSDEKLRLIVGAAPLHDMGKVGIPDHILRKPGRLTPDEFEIIKGHSRIGGDAIALAIQRVREADQSSYPAEGYPLAFLDVARQIAMWHHERWDGQGYPDQLAGEAIPLAARIMALADVFDALTSKRTYKPAMPCEKAFDIIQQESGAQFDPTLVKVFLSLRPELESIATRLADNT</sequence>
<dbReference type="PANTHER" id="PTHR45228:SF5">
    <property type="entry name" value="CYCLIC DI-GMP PHOSPHODIESTERASE VC_1348-RELATED"/>
    <property type="match status" value="1"/>
</dbReference>
<dbReference type="SMART" id="SM00471">
    <property type="entry name" value="HDc"/>
    <property type="match status" value="1"/>
</dbReference>
<dbReference type="InterPro" id="IPR011006">
    <property type="entry name" value="CheY-like_superfamily"/>
</dbReference>
<dbReference type="Gene3D" id="3.40.50.2300">
    <property type="match status" value="1"/>
</dbReference>
<proteinExistence type="predicted"/>
<dbReference type="InterPro" id="IPR003607">
    <property type="entry name" value="HD/PDEase_dom"/>
</dbReference>
<organism evidence="4 5">
    <name type="scientific">Rhodoferax ferrireducens</name>
    <dbReference type="NCBI Taxonomy" id="192843"/>
    <lineage>
        <taxon>Bacteria</taxon>
        <taxon>Pseudomonadati</taxon>
        <taxon>Pseudomonadota</taxon>
        <taxon>Betaproteobacteria</taxon>
        <taxon>Burkholderiales</taxon>
        <taxon>Comamonadaceae</taxon>
        <taxon>Rhodoferax</taxon>
    </lineage>
</organism>
<dbReference type="SUPFAM" id="SSF52172">
    <property type="entry name" value="CheY-like"/>
    <property type="match status" value="1"/>
</dbReference>
<protein>
    <submittedName>
        <fullName evidence="4">Two-component system response regulator</fullName>
    </submittedName>
</protein>
<dbReference type="Gene3D" id="1.10.3210.10">
    <property type="entry name" value="Hypothetical protein af1432"/>
    <property type="match status" value="1"/>
</dbReference>
<dbReference type="Pfam" id="PF13487">
    <property type="entry name" value="HD_5"/>
    <property type="match status" value="1"/>
</dbReference>
<dbReference type="EMBL" id="MTEI01000014">
    <property type="protein sequence ID" value="OQW86709.1"/>
    <property type="molecule type" value="Genomic_DNA"/>
</dbReference>
<dbReference type="InterPro" id="IPR052020">
    <property type="entry name" value="Cyclic_di-GMP/3'3'-cGAMP_PDE"/>
</dbReference>
<dbReference type="AlphaFoldDB" id="A0A1W9KRZ9"/>
<dbReference type="InterPro" id="IPR037522">
    <property type="entry name" value="HD_GYP_dom"/>
</dbReference>
<evidence type="ECO:0000259" key="3">
    <source>
        <dbReference type="PROSITE" id="PS51832"/>
    </source>
</evidence>
<comment type="caution">
    <text evidence="4">The sequence shown here is derived from an EMBL/GenBank/DDBJ whole genome shotgun (WGS) entry which is preliminary data.</text>
</comment>
<feature type="domain" description="Response regulatory" evidence="2">
    <location>
        <begin position="6"/>
        <end position="122"/>
    </location>
</feature>
<feature type="domain" description="HD-GYP" evidence="3">
    <location>
        <begin position="149"/>
        <end position="371"/>
    </location>
</feature>
<dbReference type="GO" id="GO:0008081">
    <property type="term" value="F:phosphoric diester hydrolase activity"/>
    <property type="evidence" value="ECO:0007669"/>
    <property type="project" value="UniProtKB-ARBA"/>
</dbReference>
<evidence type="ECO:0000256" key="1">
    <source>
        <dbReference type="PROSITE-ProRule" id="PRU00169"/>
    </source>
</evidence>
<reference evidence="4 5" key="1">
    <citation type="submission" date="2017-01" db="EMBL/GenBank/DDBJ databases">
        <title>Novel large sulfur bacteria in the metagenomes of groundwater-fed chemosynthetic microbial mats in the Lake Huron basin.</title>
        <authorList>
            <person name="Sharrar A.M."/>
            <person name="Flood B.E."/>
            <person name="Bailey J.V."/>
            <person name="Jones D.S."/>
            <person name="Biddanda B."/>
            <person name="Ruberg S.A."/>
            <person name="Marcus D.N."/>
            <person name="Dick G.J."/>
        </authorList>
    </citation>
    <scope>NUCLEOTIDE SEQUENCE [LARGE SCALE GENOMIC DNA]</scope>
    <source>
        <strain evidence="4">A7</strain>
    </source>
</reference>
<feature type="modified residue" description="4-aspartylphosphate" evidence="1">
    <location>
        <position position="55"/>
    </location>
</feature>
<dbReference type="InterPro" id="IPR001789">
    <property type="entry name" value="Sig_transdc_resp-reg_receiver"/>
</dbReference>
<accession>A0A1W9KRZ9</accession>
<evidence type="ECO:0000313" key="5">
    <source>
        <dbReference type="Proteomes" id="UP000192505"/>
    </source>
</evidence>
<dbReference type="PANTHER" id="PTHR45228">
    <property type="entry name" value="CYCLIC DI-GMP PHOSPHODIESTERASE TM_0186-RELATED"/>
    <property type="match status" value="1"/>
</dbReference>
<evidence type="ECO:0000313" key="4">
    <source>
        <dbReference type="EMBL" id="OQW86709.1"/>
    </source>
</evidence>
<dbReference type="Pfam" id="PF00072">
    <property type="entry name" value="Response_reg"/>
    <property type="match status" value="1"/>
</dbReference>
<dbReference type="GO" id="GO:0000160">
    <property type="term" value="P:phosphorelay signal transduction system"/>
    <property type="evidence" value="ECO:0007669"/>
    <property type="project" value="InterPro"/>
</dbReference>
<keyword evidence="1" id="KW-0597">Phosphoprotein</keyword>
<evidence type="ECO:0000259" key="2">
    <source>
        <dbReference type="PROSITE" id="PS50110"/>
    </source>
</evidence>
<name>A0A1W9KRZ9_9BURK</name>
<dbReference type="SUPFAM" id="SSF109604">
    <property type="entry name" value="HD-domain/PDEase-like"/>
    <property type="match status" value="1"/>
</dbReference>
<dbReference type="PROSITE" id="PS50110">
    <property type="entry name" value="RESPONSE_REGULATORY"/>
    <property type="match status" value="1"/>
</dbReference>
<dbReference type="PROSITE" id="PS51832">
    <property type="entry name" value="HD_GYP"/>
    <property type="match status" value="1"/>
</dbReference>